<feature type="compositionally biased region" description="Basic and acidic residues" evidence="1">
    <location>
        <begin position="86"/>
        <end position="96"/>
    </location>
</feature>
<dbReference type="PROSITE" id="PS50011">
    <property type="entry name" value="PROTEIN_KINASE_DOM"/>
    <property type="match status" value="1"/>
</dbReference>
<dbReference type="Pfam" id="PF07714">
    <property type="entry name" value="PK_Tyr_Ser-Thr"/>
    <property type="match status" value="1"/>
</dbReference>
<gene>
    <name evidence="3" type="ORF">SEMRO_429_G141050.1</name>
</gene>
<dbReference type="InterPro" id="IPR001245">
    <property type="entry name" value="Ser-Thr/Tyr_kinase_cat_dom"/>
</dbReference>
<dbReference type="Gene3D" id="1.10.510.10">
    <property type="entry name" value="Transferase(Phosphotransferase) domain 1"/>
    <property type="match status" value="1"/>
</dbReference>
<evidence type="ECO:0000256" key="1">
    <source>
        <dbReference type="SAM" id="MobiDB-lite"/>
    </source>
</evidence>
<evidence type="ECO:0000259" key="2">
    <source>
        <dbReference type="PROSITE" id="PS50011"/>
    </source>
</evidence>
<dbReference type="SUPFAM" id="SSF56112">
    <property type="entry name" value="Protein kinase-like (PK-like)"/>
    <property type="match status" value="1"/>
</dbReference>
<dbReference type="PANTHER" id="PTHR44329">
    <property type="entry name" value="SERINE/THREONINE-PROTEIN KINASE TNNI3K-RELATED"/>
    <property type="match status" value="1"/>
</dbReference>
<dbReference type="SMART" id="SM00220">
    <property type="entry name" value="S_TKc"/>
    <property type="match status" value="1"/>
</dbReference>
<sequence>MADEDLYDDENPGSGILYPRSASLSHGPTASSRSSSPYPNSPHPPPGETERRLSLLSAATNSSDPYGSSYSMTSDPTNIHQIIQHQSDDQNERESGDNAEESQFTAVTSATTPTPKKSGVRHYKVEDYPLPKDVSDQLVAHMEKRVTEVLEHSRFLQRHCGFDVPRFSHTDVETGEPIARGGFAVIMEIKWFTTGCELNEDENEDKEYVLKYLNPKLIAKFLQDKDNDKVFAGAKDLVLEAHILSAVNHTNIIALRGLSTHGIHGYKATGGRADGFFMVLDRLTGTLSQRIFTDWKEKADANPHLQHLDNLTTNTMTMDFFVDRIRTALDVASALIYLHDHQILHRDIKPANIGFDANGVLKVFDFGLAVEVPYSDKPNQLYDLSGNTGTPRFMAPEVMKRKPYNFKADVYSFSILLWEMLALEKPYQGMDGEAVRETVALKSERPPMPERWPENIAKLFKRGWAKKIDHRPTMAEMHHCLTFLLASPLQPTPLPSKHSSMLPGKKLFRARRSLDNNK</sequence>
<keyword evidence="3" id="KW-0418">Kinase</keyword>
<feature type="domain" description="Protein kinase" evidence="2">
    <location>
        <begin position="172"/>
        <end position="484"/>
    </location>
</feature>
<dbReference type="InterPro" id="IPR011009">
    <property type="entry name" value="Kinase-like_dom_sf"/>
</dbReference>
<dbReference type="InterPro" id="IPR000719">
    <property type="entry name" value="Prot_kinase_dom"/>
</dbReference>
<feature type="compositionally biased region" description="Acidic residues" evidence="1">
    <location>
        <begin position="1"/>
        <end position="11"/>
    </location>
</feature>
<accession>A0A9N8HCU6</accession>
<reference evidence="3" key="1">
    <citation type="submission" date="2020-06" db="EMBL/GenBank/DDBJ databases">
        <authorList>
            <consortium name="Plant Systems Biology data submission"/>
        </authorList>
    </citation>
    <scope>NUCLEOTIDE SEQUENCE</scope>
    <source>
        <strain evidence="3">D6</strain>
    </source>
</reference>
<dbReference type="OrthoDB" id="184922at2759"/>
<keyword evidence="4" id="KW-1185">Reference proteome</keyword>
<organism evidence="3 4">
    <name type="scientific">Seminavis robusta</name>
    <dbReference type="NCBI Taxonomy" id="568900"/>
    <lineage>
        <taxon>Eukaryota</taxon>
        <taxon>Sar</taxon>
        <taxon>Stramenopiles</taxon>
        <taxon>Ochrophyta</taxon>
        <taxon>Bacillariophyta</taxon>
        <taxon>Bacillariophyceae</taxon>
        <taxon>Bacillariophycidae</taxon>
        <taxon>Naviculales</taxon>
        <taxon>Naviculaceae</taxon>
        <taxon>Seminavis</taxon>
    </lineage>
</organism>
<keyword evidence="3" id="KW-0808">Transferase</keyword>
<comment type="caution">
    <text evidence="3">The sequence shown here is derived from an EMBL/GenBank/DDBJ whole genome shotgun (WGS) entry which is preliminary data.</text>
</comment>
<feature type="compositionally biased region" description="Polar residues" evidence="1">
    <location>
        <begin position="57"/>
        <end position="78"/>
    </location>
</feature>
<feature type="region of interest" description="Disordered" evidence="1">
    <location>
        <begin position="1"/>
        <end position="120"/>
    </location>
</feature>
<dbReference type="AlphaFoldDB" id="A0A9N8HCU6"/>
<feature type="compositionally biased region" description="Low complexity" evidence="1">
    <location>
        <begin position="25"/>
        <end position="38"/>
    </location>
</feature>
<proteinExistence type="predicted"/>
<protein>
    <submittedName>
        <fullName evidence="3">Protein kinase</fullName>
    </submittedName>
</protein>
<name>A0A9N8HCU6_9STRA</name>
<dbReference type="Proteomes" id="UP001153069">
    <property type="component" value="Unassembled WGS sequence"/>
</dbReference>
<feature type="compositionally biased region" description="Polar residues" evidence="1">
    <location>
        <begin position="101"/>
        <end position="115"/>
    </location>
</feature>
<evidence type="ECO:0000313" key="3">
    <source>
        <dbReference type="EMBL" id="CAB9510278.1"/>
    </source>
</evidence>
<dbReference type="GO" id="GO:0004674">
    <property type="term" value="F:protein serine/threonine kinase activity"/>
    <property type="evidence" value="ECO:0007669"/>
    <property type="project" value="TreeGrafter"/>
</dbReference>
<dbReference type="EMBL" id="CAICTM010000428">
    <property type="protein sequence ID" value="CAB9510278.1"/>
    <property type="molecule type" value="Genomic_DNA"/>
</dbReference>
<evidence type="ECO:0000313" key="4">
    <source>
        <dbReference type="Proteomes" id="UP001153069"/>
    </source>
</evidence>
<dbReference type="GO" id="GO:0005524">
    <property type="term" value="F:ATP binding"/>
    <property type="evidence" value="ECO:0007669"/>
    <property type="project" value="InterPro"/>
</dbReference>
<dbReference type="InterPro" id="IPR051681">
    <property type="entry name" value="Ser/Thr_Kinases-Pseudokinases"/>
</dbReference>